<dbReference type="OrthoDB" id="9799612at2"/>
<proteinExistence type="predicted"/>
<dbReference type="SUPFAM" id="SSF53474">
    <property type="entry name" value="alpha/beta-Hydrolases"/>
    <property type="match status" value="1"/>
</dbReference>
<dbReference type="KEGG" id="htq:FRZ44_10720"/>
<gene>
    <name evidence="2" type="ORF">FRZ44_10720</name>
</gene>
<organism evidence="2 3">
    <name type="scientific">Hypericibacter terrae</name>
    <dbReference type="NCBI Taxonomy" id="2602015"/>
    <lineage>
        <taxon>Bacteria</taxon>
        <taxon>Pseudomonadati</taxon>
        <taxon>Pseudomonadota</taxon>
        <taxon>Alphaproteobacteria</taxon>
        <taxon>Rhodospirillales</taxon>
        <taxon>Dongiaceae</taxon>
        <taxon>Hypericibacter</taxon>
    </lineage>
</organism>
<evidence type="ECO:0000259" key="1">
    <source>
        <dbReference type="Pfam" id="PF00561"/>
    </source>
</evidence>
<name>A0A5J6MH10_9PROT</name>
<dbReference type="InterPro" id="IPR000073">
    <property type="entry name" value="AB_hydrolase_1"/>
</dbReference>
<dbReference type="PRINTS" id="PR00111">
    <property type="entry name" value="ABHYDROLASE"/>
</dbReference>
<dbReference type="Pfam" id="PF00561">
    <property type="entry name" value="Abhydrolase_1"/>
    <property type="match status" value="1"/>
</dbReference>
<dbReference type="AlphaFoldDB" id="A0A5J6MH10"/>
<sequence length="271" mass="29992">MPIKERDVEFEGTTMHCYEGGKGYPVLMIHGSGPGTASATNWAHVMEPLSKSYRILAMDMIGYGKSGRKPAKPYFDMDMWVRQAIAALDLLSPKGPVGIIGHSLGGAVALRTALEVSRVNKLILQGSLGAQKKITLPIARSWVVPKDEKAFRHYYKNVIRVRIPLTDEFVKGRMALLRKDGYDKYFNAMFVGNKQRYVDASRISPPALRKLKCDVTMIHGADDACVPFEEGGIELAHLLPQADLFRLADCGHPCSFEQPQKFMALAKLALG</sequence>
<reference evidence="2 3" key="1">
    <citation type="submission" date="2019-08" db="EMBL/GenBank/DDBJ databases">
        <title>Hyperibacter terrae gen. nov., sp. nov. and Hyperibacter viscosus sp. nov., two new members in the family Rhodospirillaceae isolated from the rhizosphere of Hypericum perforatum.</title>
        <authorList>
            <person name="Noviana Z."/>
        </authorList>
    </citation>
    <scope>NUCLEOTIDE SEQUENCE [LARGE SCALE GENOMIC DNA]</scope>
    <source>
        <strain evidence="2 3">R5913</strain>
    </source>
</reference>
<dbReference type="GO" id="GO:0016787">
    <property type="term" value="F:hydrolase activity"/>
    <property type="evidence" value="ECO:0007669"/>
    <property type="project" value="UniProtKB-KW"/>
</dbReference>
<dbReference type="Proteomes" id="UP000326202">
    <property type="component" value="Chromosome"/>
</dbReference>
<protein>
    <submittedName>
        <fullName evidence="2">Alpha/beta hydrolase</fullName>
    </submittedName>
</protein>
<dbReference type="PANTHER" id="PTHR43689">
    <property type="entry name" value="HYDROLASE"/>
    <property type="match status" value="1"/>
</dbReference>
<accession>A0A5J6MH10</accession>
<evidence type="ECO:0000313" key="2">
    <source>
        <dbReference type="EMBL" id="QEX15785.1"/>
    </source>
</evidence>
<dbReference type="PANTHER" id="PTHR43689:SF8">
    <property type="entry name" value="ALPHA_BETA-HYDROLASES SUPERFAMILY PROTEIN"/>
    <property type="match status" value="1"/>
</dbReference>
<dbReference type="Gene3D" id="3.40.50.1820">
    <property type="entry name" value="alpha/beta hydrolase"/>
    <property type="match status" value="1"/>
</dbReference>
<keyword evidence="2" id="KW-0378">Hydrolase</keyword>
<dbReference type="RefSeq" id="WP_151176207.1">
    <property type="nucleotide sequence ID" value="NZ_CP042906.1"/>
</dbReference>
<dbReference type="InterPro" id="IPR029058">
    <property type="entry name" value="AB_hydrolase_fold"/>
</dbReference>
<keyword evidence="3" id="KW-1185">Reference proteome</keyword>
<dbReference type="EMBL" id="CP042906">
    <property type="protein sequence ID" value="QEX15785.1"/>
    <property type="molecule type" value="Genomic_DNA"/>
</dbReference>
<evidence type="ECO:0000313" key="3">
    <source>
        <dbReference type="Proteomes" id="UP000326202"/>
    </source>
</evidence>
<feature type="domain" description="AB hydrolase-1" evidence="1">
    <location>
        <begin position="25"/>
        <end position="257"/>
    </location>
</feature>